<dbReference type="Gene3D" id="1.10.30.50">
    <property type="match status" value="1"/>
</dbReference>
<keyword evidence="2" id="KW-0378">Hydrolase</keyword>
<evidence type="ECO:0000313" key="3">
    <source>
        <dbReference type="Proteomes" id="UP000501063"/>
    </source>
</evidence>
<dbReference type="SMART" id="SM00507">
    <property type="entry name" value="HNHc"/>
    <property type="match status" value="1"/>
</dbReference>
<dbReference type="Proteomes" id="UP000501063">
    <property type="component" value="Chromosome"/>
</dbReference>
<dbReference type="GO" id="GO:0004519">
    <property type="term" value="F:endonuclease activity"/>
    <property type="evidence" value="ECO:0007669"/>
    <property type="project" value="UniProtKB-KW"/>
</dbReference>
<sequence>MARLTTIKPRVQMAQASRIQPLPIVADMRITGRKLQERRLRVWSKDPCCAMCRKLCAFPEGFELDHKVPLYLGGADTDENCQVLCVGFATIEGKRVKTGCHAQKTSEDALQ</sequence>
<organism evidence="2 3">
    <name type="scientific">Pseudomonas nitroreducens</name>
    <dbReference type="NCBI Taxonomy" id="46680"/>
    <lineage>
        <taxon>Bacteria</taxon>
        <taxon>Pseudomonadati</taxon>
        <taxon>Pseudomonadota</taxon>
        <taxon>Gammaproteobacteria</taxon>
        <taxon>Pseudomonadales</taxon>
        <taxon>Pseudomonadaceae</taxon>
        <taxon>Pseudomonas</taxon>
    </lineage>
</organism>
<gene>
    <name evidence="2" type="ORF">G5B91_11075</name>
</gene>
<dbReference type="GO" id="GO:0008270">
    <property type="term" value="F:zinc ion binding"/>
    <property type="evidence" value="ECO:0007669"/>
    <property type="project" value="InterPro"/>
</dbReference>
<dbReference type="InterPro" id="IPR003615">
    <property type="entry name" value="HNH_nuc"/>
</dbReference>
<name>A0A6G6IV14_PSENT</name>
<evidence type="ECO:0000313" key="2">
    <source>
        <dbReference type="EMBL" id="QIE86783.1"/>
    </source>
</evidence>
<dbReference type="KEGG" id="pnt:G5B91_11075"/>
<dbReference type="CDD" id="cd00085">
    <property type="entry name" value="HNHc"/>
    <property type="match status" value="1"/>
</dbReference>
<evidence type="ECO:0000259" key="1">
    <source>
        <dbReference type="SMART" id="SM00507"/>
    </source>
</evidence>
<keyword evidence="2" id="KW-0255">Endonuclease</keyword>
<accession>A0A6G6IV14</accession>
<dbReference type="Pfam" id="PF01844">
    <property type="entry name" value="HNH"/>
    <property type="match status" value="1"/>
</dbReference>
<keyword evidence="2" id="KW-0540">Nuclease</keyword>
<dbReference type="EMBL" id="CP049140">
    <property type="protein sequence ID" value="QIE86783.1"/>
    <property type="molecule type" value="Genomic_DNA"/>
</dbReference>
<dbReference type="InterPro" id="IPR002711">
    <property type="entry name" value="HNH"/>
</dbReference>
<protein>
    <submittedName>
        <fullName evidence="2">HNH endonuclease</fullName>
    </submittedName>
</protein>
<dbReference type="AlphaFoldDB" id="A0A6G6IV14"/>
<proteinExistence type="predicted"/>
<feature type="domain" description="HNH nuclease" evidence="1">
    <location>
        <begin position="37"/>
        <end position="90"/>
    </location>
</feature>
<reference evidence="2 3" key="1">
    <citation type="submission" date="2020-02" db="EMBL/GenBank/DDBJ databases">
        <title>Integrative conjugative elements (ICEs) and plasmids drive adaptation of Pseudomonas nitroreducens strain HBP1 to wastewater environment.</title>
        <authorList>
            <person name="Sentchilo V."/>
            <person name="Carraro N."/>
            <person name="Bertelli C."/>
            <person name="van der Meer J.R."/>
        </authorList>
    </citation>
    <scope>NUCLEOTIDE SEQUENCE [LARGE SCALE GENOMIC DNA]</scope>
    <source>
        <strain evidence="2 3">HBP1</strain>
    </source>
</reference>
<dbReference type="GO" id="GO:0003676">
    <property type="term" value="F:nucleic acid binding"/>
    <property type="evidence" value="ECO:0007669"/>
    <property type="project" value="InterPro"/>
</dbReference>